<organism evidence="1 2">
    <name type="scientific">Mucuna pruriens</name>
    <name type="common">Velvet bean</name>
    <name type="synonym">Dolichos pruriens</name>
    <dbReference type="NCBI Taxonomy" id="157652"/>
    <lineage>
        <taxon>Eukaryota</taxon>
        <taxon>Viridiplantae</taxon>
        <taxon>Streptophyta</taxon>
        <taxon>Embryophyta</taxon>
        <taxon>Tracheophyta</taxon>
        <taxon>Spermatophyta</taxon>
        <taxon>Magnoliopsida</taxon>
        <taxon>eudicotyledons</taxon>
        <taxon>Gunneridae</taxon>
        <taxon>Pentapetalae</taxon>
        <taxon>rosids</taxon>
        <taxon>fabids</taxon>
        <taxon>Fabales</taxon>
        <taxon>Fabaceae</taxon>
        <taxon>Papilionoideae</taxon>
        <taxon>50 kb inversion clade</taxon>
        <taxon>NPAAA clade</taxon>
        <taxon>indigoferoid/millettioid clade</taxon>
        <taxon>Phaseoleae</taxon>
        <taxon>Mucuna</taxon>
    </lineage>
</organism>
<evidence type="ECO:0000313" key="1">
    <source>
        <dbReference type="EMBL" id="RDX84256.1"/>
    </source>
</evidence>
<dbReference type="InterPro" id="IPR043502">
    <property type="entry name" value="DNA/RNA_pol_sf"/>
</dbReference>
<dbReference type="OrthoDB" id="1077056at2759"/>
<keyword evidence="2" id="KW-1185">Reference proteome</keyword>
<comment type="caution">
    <text evidence="1">The sequence shown here is derived from an EMBL/GenBank/DDBJ whole genome shotgun (WGS) entry which is preliminary data.</text>
</comment>
<dbReference type="Gene3D" id="3.30.70.270">
    <property type="match status" value="1"/>
</dbReference>
<accession>A0A371G122</accession>
<feature type="non-terminal residue" evidence="1">
    <location>
        <position position="1"/>
    </location>
</feature>
<evidence type="ECO:0000313" key="2">
    <source>
        <dbReference type="Proteomes" id="UP000257109"/>
    </source>
</evidence>
<name>A0A371G122_MUCPR</name>
<dbReference type="Proteomes" id="UP000257109">
    <property type="component" value="Unassembled WGS sequence"/>
</dbReference>
<proteinExistence type="predicted"/>
<dbReference type="AlphaFoldDB" id="A0A371G122"/>
<reference evidence="1" key="1">
    <citation type="submission" date="2018-05" db="EMBL/GenBank/DDBJ databases">
        <title>Draft genome of Mucuna pruriens seed.</title>
        <authorList>
            <person name="Nnadi N.E."/>
            <person name="Vos R."/>
            <person name="Hasami M.H."/>
            <person name="Devisetty U.K."/>
            <person name="Aguiy J.C."/>
        </authorList>
    </citation>
    <scope>NUCLEOTIDE SEQUENCE [LARGE SCALE GENOMIC DNA]</scope>
    <source>
        <strain evidence="1">JCA_2017</strain>
    </source>
</reference>
<dbReference type="InterPro" id="IPR043128">
    <property type="entry name" value="Rev_trsase/Diguanyl_cyclase"/>
</dbReference>
<protein>
    <recommendedName>
        <fullName evidence="3">Retrovirus-related Pol polyprotein from transposon opus</fullName>
    </recommendedName>
</protein>
<dbReference type="SUPFAM" id="SSF56672">
    <property type="entry name" value="DNA/RNA polymerases"/>
    <property type="match status" value="1"/>
</dbReference>
<sequence>MKVFMDNFLVYGHSFDACLESFTRVLDRFIKINLVLNFEKCHFMVIEAIVLGHLVSNREFVFDQPCFEAFQELKKRLTTTPIL</sequence>
<dbReference type="EMBL" id="QJKJ01007104">
    <property type="protein sequence ID" value="RDX84256.1"/>
    <property type="molecule type" value="Genomic_DNA"/>
</dbReference>
<gene>
    <name evidence="1" type="ORF">CR513_34722</name>
</gene>
<evidence type="ECO:0008006" key="3">
    <source>
        <dbReference type="Google" id="ProtNLM"/>
    </source>
</evidence>